<evidence type="ECO:0000256" key="1">
    <source>
        <dbReference type="SAM" id="MobiDB-lite"/>
    </source>
</evidence>
<protein>
    <submittedName>
        <fullName evidence="2">Uncharacterized protein</fullName>
    </submittedName>
</protein>
<sequence length="247" mass="26718">MSPFTRQSPTELCCALMIVTSPPEPTTTCPQTPDGKETTTRHITEPRQLSLSTRGLLRPEGTSSTSRCGRGTTPSRISCKAPATAAGTNSSNIHVPMLPSGVPTSVATLRRDEVAQQAACHYPSNHTLPRRGAAVYTPMQPPRSRGASTLYEITPTSHNPPGKAAQPLTGPNEQWASLWHVLFPLPSHVHADISPGRRDGLNVDSSRQQHRIVADARHPAPTSPDDSPEHLRELTSRRYARGWAPGE</sequence>
<feature type="region of interest" description="Disordered" evidence="1">
    <location>
        <begin position="196"/>
        <end position="247"/>
    </location>
</feature>
<keyword evidence="3" id="KW-1185">Reference proteome</keyword>
<proteinExistence type="predicted"/>
<dbReference type="OrthoDB" id="10559380at2759"/>
<name>A0A9P5L9N2_9HYPO</name>
<reference evidence="2" key="1">
    <citation type="submission" date="2020-03" db="EMBL/GenBank/DDBJ databases">
        <title>Draft Genome Sequence of Cylindrodendrum hubeiense.</title>
        <authorList>
            <person name="Buettner E."/>
            <person name="Kellner H."/>
        </authorList>
    </citation>
    <scope>NUCLEOTIDE SEQUENCE</scope>
    <source>
        <strain evidence="2">IHI 201604</strain>
    </source>
</reference>
<organism evidence="2 3">
    <name type="scientific">Cylindrodendrum hubeiense</name>
    <dbReference type="NCBI Taxonomy" id="595255"/>
    <lineage>
        <taxon>Eukaryota</taxon>
        <taxon>Fungi</taxon>
        <taxon>Dikarya</taxon>
        <taxon>Ascomycota</taxon>
        <taxon>Pezizomycotina</taxon>
        <taxon>Sordariomycetes</taxon>
        <taxon>Hypocreomycetidae</taxon>
        <taxon>Hypocreales</taxon>
        <taxon>Nectriaceae</taxon>
        <taxon>Cylindrodendrum</taxon>
    </lineage>
</organism>
<gene>
    <name evidence="2" type="ORF">G7Z17_g12034</name>
</gene>
<dbReference type="Proteomes" id="UP000722485">
    <property type="component" value="Unassembled WGS sequence"/>
</dbReference>
<evidence type="ECO:0000313" key="2">
    <source>
        <dbReference type="EMBL" id="KAF7541069.1"/>
    </source>
</evidence>
<evidence type="ECO:0000313" key="3">
    <source>
        <dbReference type="Proteomes" id="UP000722485"/>
    </source>
</evidence>
<feature type="compositionally biased region" description="Basic and acidic residues" evidence="1">
    <location>
        <begin position="227"/>
        <end position="236"/>
    </location>
</feature>
<comment type="caution">
    <text evidence="2">The sequence shown here is derived from an EMBL/GenBank/DDBJ whole genome shotgun (WGS) entry which is preliminary data.</text>
</comment>
<accession>A0A9P5L9N2</accession>
<feature type="region of interest" description="Disordered" evidence="1">
    <location>
        <begin position="24"/>
        <end position="97"/>
    </location>
</feature>
<dbReference type="EMBL" id="JAANBB010000504">
    <property type="protein sequence ID" value="KAF7541069.1"/>
    <property type="molecule type" value="Genomic_DNA"/>
</dbReference>
<feature type="compositionally biased region" description="Basic and acidic residues" evidence="1">
    <location>
        <begin position="34"/>
        <end position="45"/>
    </location>
</feature>
<dbReference type="AlphaFoldDB" id="A0A9P5L9N2"/>
<feature type="compositionally biased region" description="Low complexity" evidence="1">
    <location>
        <begin position="61"/>
        <end position="76"/>
    </location>
</feature>